<dbReference type="AlphaFoldDB" id="A0AAY5EHN1"/>
<evidence type="ECO:0000313" key="2">
    <source>
        <dbReference type="Ensembl" id="ENSEEEP00000055882.1"/>
    </source>
</evidence>
<feature type="region of interest" description="Disordered" evidence="1">
    <location>
        <begin position="44"/>
        <end position="138"/>
    </location>
</feature>
<accession>A0AAY5EHN1</accession>
<evidence type="ECO:0000256" key="1">
    <source>
        <dbReference type="SAM" id="MobiDB-lite"/>
    </source>
</evidence>
<evidence type="ECO:0000313" key="3">
    <source>
        <dbReference type="Proteomes" id="UP000314983"/>
    </source>
</evidence>
<protein>
    <submittedName>
        <fullName evidence="2">Uncharacterized protein</fullName>
    </submittedName>
</protein>
<sequence>MFSRYQQWAEYEDELYCEEDEGDSCLSESDSELEFQLYSQLHYNMEVQENQEVQGDTGHEGPEEEPLQPGRGAPPAPPAPVEVITIDSGPDAITISDSTEDEDSVCALKPRQSRPRCRVNGKGPRPSALLAPQTSRSEKVRNVMEEVVVLYSDSDENSDSDSDSDGLESWMILGRDREEGDQDIQLNLSAEGRGRISLSEGETLIADESNRFCKSLRIGVLT</sequence>
<organism evidence="2 3">
    <name type="scientific">Electrophorus electricus</name>
    <name type="common">Electric eel</name>
    <name type="synonym">Gymnotus electricus</name>
    <dbReference type="NCBI Taxonomy" id="8005"/>
    <lineage>
        <taxon>Eukaryota</taxon>
        <taxon>Metazoa</taxon>
        <taxon>Chordata</taxon>
        <taxon>Craniata</taxon>
        <taxon>Vertebrata</taxon>
        <taxon>Euteleostomi</taxon>
        <taxon>Actinopterygii</taxon>
        <taxon>Neopterygii</taxon>
        <taxon>Teleostei</taxon>
        <taxon>Ostariophysi</taxon>
        <taxon>Gymnotiformes</taxon>
        <taxon>Gymnotoidei</taxon>
        <taxon>Gymnotidae</taxon>
        <taxon>Electrophorus</taxon>
    </lineage>
</organism>
<dbReference type="GeneTree" id="ENSGT00940000171367"/>
<dbReference type="Proteomes" id="UP000314983">
    <property type="component" value="Chromosome 9"/>
</dbReference>
<feature type="compositionally biased region" description="Polar residues" evidence="1">
    <location>
        <begin position="44"/>
        <end position="54"/>
    </location>
</feature>
<proteinExistence type="predicted"/>
<keyword evidence="3" id="KW-1185">Reference proteome</keyword>
<dbReference type="Ensembl" id="ENSEEET00000060717.1">
    <property type="protein sequence ID" value="ENSEEEP00000055882.1"/>
    <property type="gene ID" value="ENSEEEG00000025556.1"/>
</dbReference>
<reference evidence="2 3" key="1">
    <citation type="submission" date="2020-05" db="EMBL/GenBank/DDBJ databases">
        <title>Electrophorus electricus (electric eel) genome, fEleEle1, primary haplotype.</title>
        <authorList>
            <person name="Myers G."/>
            <person name="Meyer A."/>
            <person name="Fedrigo O."/>
            <person name="Formenti G."/>
            <person name="Rhie A."/>
            <person name="Tracey A."/>
            <person name="Sims Y."/>
            <person name="Jarvis E.D."/>
        </authorList>
    </citation>
    <scope>NUCLEOTIDE SEQUENCE [LARGE SCALE GENOMIC DNA]</scope>
</reference>
<name>A0AAY5EHN1_ELEEL</name>
<reference evidence="2" key="2">
    <citation type="submission" date="2025-08" db="UniProtKB">
        <authorList>
            <consortium name="Ensembl"/>
        </authorList>
    </citation>
    <scope>IDENTIFICATION</scope>
</reference>
<reference evidence="2" key="3">
    <citation type="submission" date="2025-09" db="UniProtKB">
        <authorList>
            <consortium name="Ensembl"/>
        </authorList>
    </citation>
    <scope>IDENTIFICATION</scope>
</reference>